<dbReference type="EMBL" id="AVOT02001549">
    <property type="protein sequence ID" value="MBW0467304.1"/>
    <property type="molecule type" value="Genomic_DNA"/>
</dbReference>
<protein>
    <submittedName>
        <fullName evidence="1">Uncharacterized protein</fullName>
    </submittedName>
</protein>
<organism evidence="1 2">
    <name type="scientific">Austropuccinia psidii MF-1</name>
    <dbReference type="NCBI Taxonomy" id="1389203"/>
    <lineage>
        <taxon>Eukaryota</taxon>
        <taxon>Fungi</taxon>
        <taxon>Dikarya</taxon>
        <taxon>Basidiomycota</taxon>
        <taxon>Pucciniomycotina</taxon>
        <taxon>Pucciniomycetes</taxon>
        <taxon>Pucciniales</taxon>
        <taxon>Sphaerophragmiaceae</taxon>
        <taxon>Austropuccinia</taxon>
    </lineage>
</organism>
<reference evidence="1" key="1">
    <citation type="submission" date="2021-03" db="EMBL/GenBank/DDBJ databases">
        <title>Draft genome sequence of rust myrtle Austropuccinia psidii MF-1, a brazilian biotype.</title>
        <authorList>
            <person name="Quecine M.C."/>
            <person name="Pachon D.M.R."/>
            <person name="Bonatelli M.L."/>
            <person name="Correr F.H."/>
            <person name="Franceschini L.M."/>
            <person name="Leite T.F."/>
            <person name="Margarido G.R.A."/>
            <person name="Almeida C.A."/>
            <person name="Ferrarezi J.A."/>
            <person name="Labate C.A."/>
        </authorList>
    </citation>
    <scope>NUCLEOTIDE SEQUENCE</scope>
    <source>
        <strain evidence="1">MF-1</strain>
    </source>
</reference>
<evidence type="ECO:0000313" key="2">
    <source>
        <dbReference type="Proteomes" id="UP000765509"/>
    </source>
</evidence>
<name>A0A9Q3GHG4_9BASI</name>
<gene>
    <name evidence="1" type="ORF">O181_007019</name>
</gene>
<dbReference type="AlphaFoldDB" id="A0A9Q3GHG4"/>
<sequence>MKLLSSTDYSNHSIFSYFLLSAHPTETNILSIQIPFQYQFQLIWETSRLRKENSIQILSAVTDFSKFG</sequence>
<proteinExistence type="predicted"/>
<keyword evidence="2" id="KW-1185">Reference proteome</keyword>
<accession>A0A9Q3GHG4</accession>
<comment type="caution">
    <text evidence="1">The sequence shown here is derived from an EMBL/GenBank/DDBJ whole genome shotgun (WGS) entry which is preliminary data.</text>
</comment>
<dbReference type="Proteomes" id="UP000765509">
    <property type="component" value="Unassembled WGS sequence"/>
</dbReference>
<evidence type="ECO:0000313" key="1">
    <source>
        <dbReference type="EMBL" id="MBW0467304.1"/>
    </source>
</evidence>